<dbReference type="GO" id="GO:0003677">
    <property type="term" value="F:DNA binding"/>
    <property type="evidence" value="ECO:0007669"/>
    <property type="project" value="UniProtKB-KW"/>
</dbReference>
<dbReference type="RefSeq" id="WP_135105304.1">
    <property type="nucleotide sequence ID" value="NZ_JADGKW010000003.1"/>
</dbReference>
<dbReference type="InterPro" id="IPR009061">
    <property type="entry name" value="DNA-bd_dom_put_sf"/>
</dbReference>
<sequence>MEELITKRNKDVVVFFEGLEEMIACLEETFEETRPLVNAERYLTDKEVAGILKVSRRTLHDYRNQGVLSYILLGGKVLYKESDLEKTLNDNYVKAFQN</sequence>
<proteinExistence type="predicted"/>
<dbReference type="PANTHER" id="PTHR34585:SF22">
    <property type="entry name" value="HELIX-TURN-HELIX DOMAIN-CONTAINING PROTEIN"/>
    <property type="match status" value="1"/>
</dbReference>
<keyword evidence="2" id="KW-0238">DNA-binding</keyword>
<gene>
    <name evidence="2" type="ORF">E4T88_09990</name>
</gene>
<dbReference type="AlphaFoldDB" id="A0A4Y9IM32"/>
<reference evidence="2 3" key="1">
    <citation type="submission" date="2019-03" db="EMBL/GenBank/DDBJ databases">
        <title>Diversity of the mouse oral microbiome.</title>
        <authorList>
            <person name="Joseph S."/>
            <person name="Aduse-Opoku J."/>
            <person name="Curtis M."/>
            <person name="Wade W."/>
            <person name="Hashim A."/>
        </authorList>
    </citation>
    <scope>NUCLEOTIDE SEQUENCE [LARGE SCALE GENOMIC DNA]</scope>
    <source>
        <strain evidence="2 3">P11</strain>
    </source>
</reference>
<dbReference type="EMBL" id="SPPK01000003">
    <property type="protein sequence ID" value="TFU89009.1"/>
    <property type="molecule type" value="Genomic_DNA"/>
</dbReference>
<dbReference type="Pfam" id="PF12728">
    <property type="entry name" value="HTH_17"/>
    <property type="match status" value="1"/>
</dbReference>
<evidence type="ECO:0000313" key="2">
    <source>
        <dbReference type="EMBL" id="TFU89009.1"/>
    </source>
</evidence>
<evidence type="ECO:0000259" key="1">
    <source>
        <dbReference type="Pfam" id="PF12728"/>
    </source>
</evidence>
<comment type="caution">
    <text evidence="2">The sequence shown here is derived from an EMBL/GenBank/DDBJ whole genome shotgun (WGS) entry which is preliminary data.</text>
</comment>
<dbReference type="OrthoDB" id="961769at2"/>
<feature type="domain" description="Helix-turn-helix" evidence="1">
    <location>
        <begin position="42"/>
        <end position="89"/>
    </location>
</feature>
<protein>
    <submittedName>
        <fullName evidence="2">DNA-binding protein</fullName>
    </submittedName>
</protein>
<accession>A0A4Y9IM32</accession>
<name>A0A4Y9IM32_9BACT</name>
<dbReference type="Proteomes" id="UP000298285">
    <property type="component" value="Unassembled WGS sequence"/>
</dbReference>
<dbReference type="InterPro" id="IPR041657">
    <property type="entry name" value="HTH_17"/>
</dbReference>
<organism evidence="2 3">
    <name type="scientific">Dysgonomonas mossii</name>
    <dbReference type="NCBI Taxonomy" id="163665"/>
    <lineage>
        <taxon>Bacteria</taxon>
        <taxon>Pseudomonadati</taxon>
        <taxon>Bacteroidota</taxon>
        <taxon>Bacteroidia</taxon>
        <taxon>Bacteroidales</taxon>
        <taxon>Dysgonomonadaceae</taxon>
        <taxon>Dysgonomonas</taxon>
    </lineage>
</organism>
<dbReference type="SUPFAM" id="SSF46955">
    <property type="entry name" value="Putative DNA-binding domain"/>
    <property type="match status" value="1"/>
</dbReference>
<evidence type="ECO:0000313" key="3">
    <source>
        <dbReference type="Proteomes" id="UP000298285"/>
    </source>
</evidence>
<dbReference type="PANTHER" id="PTHR34585">
    <property type="match status" value="1"/>
</dbReference>